<protein>
    <submittedName>
        <fullName evidence="2">Uncharacterized protein</fullName>
    </submittedName>
</protein>
<dbReference type="AlphaFoldDB" id="A0A6A4GTY1"/>
<proteinExistence type="predicted"/>
<feature type="compositionally biased region" description="Basic and acidic residues" evidence="1">
    <location>
        <begin position="53"/>
        <end position="62"/>
    </location>
</feature>
<evidence type="ECO:0000256" key="1">
    <source>
        <dbReference type="SAM" id="MobiDB-lite"/>
    </source>
</evidence>
<feature type="region of interest" description="Disordered" evidence="1">
    <location>
        <begin position="16"/>
        <end position="64"/>
    </location>
</feature>
<reference evidence="2" key="1">
    <citation type="journal article" date="2019" name="Environ. Microbiol.">
        <title>Fungal ecological strategies reflected in gene transcription - a case study of two litter decomposers.</title>
        <authorList>
            <person name="Barbi F."/>
            <person name="Kohler A."/>
            <person name="Barry K."/>
            <person name="Baskaran P."/>
            <person name="Daum C."/>
            <person name="Fauchery L."/>
            <person name="Ihrmark K."/>
            <person name="Kuo A."/>
            <person name="LaButti K."/>
            <person name="Lipzen A."/>
            <person name="Morin E."/>
            <person name="Grigoriev I.V."/>
            <person name="Henrissat B."/>
            <person name="Lindahl B."/>
            <person name="Martin F."/>
        </authorList>
    </citation>
    <scope>NUCLEOTIDE SEQUENCE</scope>
    <source>
        <strain evidence="2">JB14</strain>
    </source>
</reference>
<keyword evidence="3" id="KW-1185">Reference proteome</keyword>
<dbReference type="EMBL" id="ML769736">
    <property type="protein sequence ID" value="KAE9388584.1"/>
    <property type="molecule type" value="Genomic_DNA"/>
</dbReference>
<name>A0A6A4GTY1_9AGAR</name>
<feature type="compositionally biased region" description="Low complexity" evidence="1">
    <location>
        <begin position="112"/>
        <end position="124"/>
    </location>
</feature>
<feature type="region of interest" description="Disordered" evidence="1">
    <location>
        <begin position="107"/>
        <end position="169"/>
    </location>
</feature>
<feature type="compositionally biased region" description="Basic residues" evidence="1">
    <location>
        <begin position="29"/>
        <end position="45"/>
    </location>
</feature>
<dbReference type="Proteomes" id="UP000799118">
    <property type="component" value="Unassembled WGS sequence"/>
</dbReference>
<sequence length="169" mass="18668">MPADFRHGFKSELRITPTIDSPLTNSVKNHNKKRKKSGKKQKAKAKTAPEPLTTEKLDKPTDPRLPLLSHICLLQVTSEDVEESVEKINALLLEIDSRSMLILDPVGRGRRSQTSSAHQSATTSQPPPARTLSQPSTERTKTISFTGNKILDNYPDSDSDAAGKKARKE</sequence>
<accession>A0A6A4GTY1</accession>
<evidence type="ECO:0000313" key="2">
    <source>
        <dbReference type="EMBL" id="KAE9388584.1"/>
    </source>
</evidence>
<feature type="compositionally biased region" description="Polar residues" evidence="1">
    <location>
        <begin position="18"/>
        <end position="27"/>
    </location>
</feature>
<organism evidence="2 3">
    <name type="scientific">Gymnopus androsaceus JB14</name>
    <dbReference type="NCBI Taxonomy" id="1447944"/>
    <lineage>
        <taxon>Eukaryota</taxon>
        <taxon>Fungi</taxon>
        <taxon>Dikarya</taxon>
        <taxon>Basidiomycota</taxon>
        <taxon>Agaricomycotina</taxon>
        <taxon>Agaricomycetes</taxon>
        <taxon>Agaricomycetidae</taxon>
        <taxon>Agaricales</taxon>
        <taxon>Marasmiineae</taxon>
        <taxon>Omphalotaceae</taxon>
        <taxon>Gymnopus</taxon>
    </lineage>
</organism>
<gene>
    <name evidence="2" type="ORF">BT96DRAFT_926993</name>
</gene>
<evidence type="ECO:0000313" key="3">
    <source>
        <dbReference type="Proteomes" id="UP000799118"/>
    </source>
</evidence>
<feature type="compositionally biased region" description="Polar residues" evidence="1">
    <location>
        <begin position="131"/>
        <end position="147"/>
    </location>
</feature>